<dbReference type="EMBL" id="CAJVPY010001787">
    <property type="protein sequence ID" value="CAG8536603.1"/>
    <property type="molecule type" value="Genomic_DNA"/>
</dbReference>
<dbReference type="OrthoDB" id="2464841at2759"/>
<protein>
    <submittedName>
        <fullName evidence="1">20959_t:CDS:1</fullName>
    </submittedName>
</protein>
<evidence type="ECO:0000313" key="1">
    <source>
        <dbReference type="EMBL" id="CAG8536603.1"/>
    </source>
</evidence>
<proteinExistence type="predicted"/>
<comment type="caution">
    <text evidence="1">The sequence shown here is derived from an EMBL/GenBank/DDBJ whole genome shotgun (WGS) entry which is preliminary data.</text>
</comment>
<reference evidence="1" key="1">
    <citation type="submission" date="2021-06" db="EMBL/GenBank/DDBJ databases">
        <authorList>
            <person name="Kallberg Y."/>
            <person name="Tangrot J."/>
            <person name="Rosling A."/>
        </authorList>
    </citation>
    <scope>NUCLEOTIDE SEQUENCE</scope>
    <source>
        <strain evidence="1">MA453B</strain>
    </source>
</reference>
<accession>A0A9N9AP49</accession>
<dbReference type="AlphaFoldDB" id="A0A9N9AP49"/>
<organism evidence="1 2">
    <name type="scientific">Dentiscutata erythropus</name>
    <dbReference type="NCBI Taxonomy" id="1348616"/>
    <lineage>
        <taxon>Eukaryota</taxon>
        <taxon>Fungi</taxon>
        <taxon>Fungi incertae sedis</taxon>
        <taxon>Mucoromycota</taxon>
        <taxon>Glomeromycotina</taxon>
        <taxon>Glomeromycetes</taxon>
        <taxon>Diversisporales</taxon>
        <taxon>Gigasporaceae</taxon>
        <taxon>Dentiscutata</taxon>
    </lineage>
</organism>
<dbReference type="Proteomes" id="UP000789405">
    <property type="component" value="Unassembled WGS sequence"/>
</dbReference>
<keyword evidence="2" id="KW-1185">Reference proteome</keyword>
<name>A0A9N9AP49_9GLOM</name>
<sequence>MSNEPRNSSSSMDPQIKEYIDSACQATVSTLIEKVKELISQQAENQRQWNERIQNTMNERFNKLEQVGLMNDRSEPNSNHAAEEENNNHTTLITICSPLEARDDILQGNYPPTPLLNNMIINTGSPVATVHINNESLVTKTKYGNICQ</sequence>
<evidence type="ECO:0000313" key="2">
    <source>
        <dbReference type="Proteomes" id="UP000789405"/>
    </source>
</evidence>
<gene>
    <name evidence="1" type="ORF">DERYTH_LOCUS4603</name>
</gene>